<feature type="domain" description="Reverse transcriptase Ty1/copia-type" evidence="1">
    <location>
        <begin position="176"/>
        <end position="268"/>
    </location>
</feature>
<reference evidence="3" key="1">
    <citation type="journal article" date="2017" name="bioRxiv">
        <title>Comparative analysis of the genomes of Stylophora pistillata and Acropora digitifera provides evidence for extensive differences between species of corals.</title>
        <authorList>
            <person name="Voolstra C.R."/>
            <person name="Li Y."/>
            <person name="Liew Y.J."/>
            <person name="Baumgarten S."/>
            <person name="Zoccola D."/>
            <person name="Flot J.-F."/>
            <person name="Tambutte S."/>
            <person name="Allemand D."/>
            <person name="Aranda M."/>
        </authorList>
    </citation>
    <scope>NUCLEOTIDE SEQUENCE [LARGE SCALE GENOMIC DNA]</scope>
</reference>
<evidence type="ECO:0000259" key="1">
    <source>
        <dbReference type="Pfam" id="PF07727"/>
    </source>
</evidence>
<sequence>MNPSKQLYDWEKFIVRRNVQFLEENCDHSDEKVKPDESGQADLKFIYPDVNQENESVPVPLLPEAPQVQDNVKPPVQEYVEPAPVQNVETVGVPPRESLKEEEPVRRTYEDAFLEEVRNLGPVRERRMPNKFQDYDCLFFDSEIANPDTVHEALNGKHSDQWKEAMKSEYSSLIKNDTWELVPPPEGKNIVGSRWVLKAKRNEAGSIDRFKARLVAQGYSQVKGVDYEEVFSPVACYTSVRLLLALANAKDLEIHQMGVKTAFLNGKFHRISPLKYSPDDEKLGLPV</sequence>
<proteinExistence type="predicted"/>
<dbReference type="Pfam" id="PF07727">
    <property type="entry name" value="RVT_2"/>
    <property type="match status" value="1"/>
</dbReference>
<dbReference type="AlphaFoldDB" id="A0A2B4R5I3"/>
<accession>A0A2B4R5I3</accession>
<gene>
    <name evidence="2" type="primary">GIP</name>
    <name evidence="2" type="ORF">AWC38_SpisGene23631</name>
</gene>
<keyword evidence="3" id="KW-1185">Reference proteome</keyword>
<dbReference type="InterPro" id="IPR013103">
    <property type="entry name" value="RVT_2"/>
</dbReference>
<evidence type="ECO:0000313" key="2">
    <source>
        <dbReference type="EMBL" id="PFX12416.1"/>
    </source>
</evidence>
<comment type="caution">
    <text evidence="2">The sequence shown here is derived from an EMBL/GenBank/DDBJ whole genome shotgun (WGS) entry which is preliminary data.</text>
</comment>
<name>A0A2B4R5I3_STYPI</name>
<organism evidence="2 3">
    <name type="scientific">Stylophora pistillata</name>
    <name type="common">Smooth cauliflower coral</name>
    <dbReference type="NCBI Taxonomy" id="50429"/>
    <lineage>
        <taxon>Eukaryota</taxon>
        <taxon>Metazoa</taxon>
        <taxon>Cnidaria</taxon>
        <taxon>Anthozoa</taxon>
        <taxon>Hexacorallia</taxon>
        <taxon>Scleractinia</taxon>
        <taxon>Astrocoeniina</taxon>
        <taxon>Pocilloporidae</taxon>
        <taxon>Stylophora</taxon>
    </lineage>
</organism>
<evidence type="ECO:0000313" key="3">
    <source>
        <dbReference type="Proteomes" id="UP000225706"/>
    </source>
</evidence>
<protein>
    <submittedName>
        <fullName evidence="2">Copia protein</fullName>
    </submittedName>
</protein>
<dbReference type="EMBL" id="LSMT01001383">
    <property type="protein sequence ID" value="PFX12416.1"/>
    <property type="molecule type" value="Genomic_DNA"/>
</dbReference>
<dbReference type="Proteomes" id="UP000225706">
    <property type="component" value="Unassembled WGS sequence"/>
</dbReference>
<dbReference type="STRING" id="50429.A0A2B4R5I3"/>